<comment type="caution">
    <text evidence="3">The sequence shown here is derived from an EMBL/GenBank/DDBJ whole genome shotgun (WGS) entry which is preliminary data.</text>
</comment>
<evidence type="ECO:0000256" key="1">
    <source>
        <dbReference type="ARBA" id="ARBA00023063"/>
    </source>
</evidence>
<dbReference type="Pfam" id="PF02613">
    <property type="entry name" value="Nitrate_red_del"/>
    <property type="match status" value="1"/>
</dbReference>
<evidence type="ECO:0000313" key="3">
    <source>
        <dbReference type="EMBL" id="MEV0364026.1"/>
    </source>
</evidence>
<accession>A0ABV3F8J0</accession>
<feature type="compositionally biased region" description="Basic and acidic residues" evidence="2">
    <location>
        <begin position="250"/>
        <end position="265"/>
    </location>
</feature>
<keyword evidence="4" id="KW-1185">Reference proteome</keyword>
<sequence length="285" mass="30396">MKAAKVKVPDPATRAAAWQVQSLLLGYPDESLHRSLDLLSTVAATLPAPVGAPLTRFLGHVRTRSVFELAADYVATFDHRKRFSPYLTYFAYGDTRKRGVALLRFKQAYRAAGLQLSDEELPDHLSVVLEFAAADNAETGVRLLTEHRAGLEVMRRGLRDTGSPWADVLESITATLPALVGSEQDAVARLIAAGPPEEAVGLAPFAPPQYLPDPVVPPAPRSASGVMEAAATYSGSSAFEVGARPGSGATERRSAATERRSEEPGSRGPRPAAPEASQINTEACR</sequence>
<keyword evidence="1" id="KW-0534">Nitrate assimilation</keyword>
<protein>
    <submittedName>
        <fullName evidence="3">Nitrate reductase molybdenum cofactor assembly chaperone</fullName>
    </submittedName>
</protein>
<dbReference type="NCBIfam" id="TIGR00684">
    <property type="entry name" value="narJ"/>
    <property type="match status" value="1"/>
</dbReference>
<gene>
    <name evidence="3" type="primary">narJ</name>
    <name evidence="3" type="ORF">AB0H72_15110</name>
</gene>
<proteinExistence type="predicted"/>
<dbReference type="RefSeq" id="WP_357978869.1">
    <property type="nucleotide sequence ID" value="NZ_JBFAIH010000007.1"/>
</dbReference>
<reference evidence="3 4" key="1">
    <citation type="submission" date="2024-06" db="EMBL/GenBank/DDBJ databases">
        <title>The Natural Products Discovery Center: Release of the First 8490 Sequenced Strains for Exploring Actinobacteria Biosynthetic Diversity.</title>
        <authorList>
            <person name="Kalkreuter E."/>
            <person name="Kautsar S.A."/>
            <person name="Yang D."/>
            <person name="Bader C.D."/>
            <person name="Teijaro C.N."/>
            <person name="Fluegel L."/>
            <person name="Davis C.M."/>
            <person name="Simpson J.R."/>
            <person name="Lauterbach L."/>
            <person name="Steele A.D."/>
            <person name="Gui C."/>
            <person name="Meng S."/>
            <person name="Li G."/>
            <person name="Viehrig K."/>
            <person name="Ye F."/>
            <person name="Su P."/>
            <person name="Kiefer A.F."/>
            <person name="Nichols A."/>
            <person name="Cepeda A.J."/>
            <person name="Yan W."/>
            <person name="Fan B."/>
            <person name="Jiang Y."/>
            <person name="Adhikari A."/>
            <person name="Zheng C.-J."/>
            <person name="Schuster L."/>
            <person name="Cowan T.M."/>
            <person name="Smanski M.J."/>
            <person name="Chevrette M.G."/>
            <person name="De Carvalho L.P.S."/>
            <person name="Shen B."/>
        </authorList>
    </citation>
    <scope>NUCLEOTIDE SEQUENCE [LARGE SCALE GENOMIC DNA]</scope>
    <source>
        <strain evidence="3 4">NPDC050671</strain>
    </source>
</reference>
<dbReference type="InterPro" id="IPR036411">
    <property type="entry name" value="TorD-like_sf"/>
</dbReference>
<evidence type="ECO:0000256" key="2">
    <source>
        <dbReference type="SAM" id="MobiDB-lite"/>
    </source>
</evidence>
<dbReference type="PANTHER" id="PTHR43680">
    <property type="entry name" value="NITRATE REDUCTASE MOLYBDENUM COFACTOR ASSEMBLY CHAPERONE"/>
    <property type="match status" value="1"/>
</dbReference>
<dbReference type="InterPro" id="IPR003765">
    <property type="entry name" value="NO3_reductase_chaperone_NarJ"/>
</dbReference>
<dbReference type="Gene3D" id="1.10.3480.10">
    <property type="entry name" value="TorD-like"/>
    <property type="match status" value="1"/>
</dbReference>
<organism evidence="3 4">
    <name type="scientific">Nocardia fusca</name>
    <dbReference type="NCBI Taxonomy" id="941183"/>
    <lineage>
        <taxon>Bacteria</taxon>
        <taxon>Bacillati</taxon>
        <taxon>Actinomycetota</taxon>
        <taxon>Actinomycetes</taxon>
        <taxon>Mycobacteriales</taxon>
        <taxon>Nocardiaceae</taxon>
        <taxon>Nocardia</taxon>
    </lineage>
</organism>
<feature type="region of interest" description="Disordered" evidence="2">
    <location>
        <begin position="234"/>
        <end position="285"/>
    </location>
</feature>
<dbReference type="InterPro" id="IPR020945">
    <property type="entry name" value="DMSO/NO3_reduct_chaperone"/>
</dbReference>
<name>A0ABV3F8J0_9NOCA</name>
<dbReference type="PANTHER" id="PTHR43680:SF2">
    <property type="entry name" value="NITRATE REDUCTASE MOLYBDENUM COFACTOR ASSEMBLY CHAPERONE NARJ"/>
    <property type="match status" value="1"/>
</dbReference>
<dbReference type="SUPFAM" id="SSF89155">
    <property type="entry name" value="TorD-like"/>
    <property type="match status" value="1"/>
</dbReference>
<dbReference type="EMBL" id="JBFAIH010000007">
    <property type="protein sequence ID" value="MEV0364026.1"/>
    <property type="molecule type" value="Genomic_DNA"/>
</dbReference>
<evidence type="ECO:0000313" key="4">
    <source>
        <dbReference type="Proteomes" id="UP001551658"/>
    </source>
</evidence>
<dbReference type="Proteomes" id="UP001551658">
    <property type="component" value="Unassembled WGS sequence"/>
</dbReference>